<sequence length="316" mass="33640">MRWTSLLVGAMAPVAIIATGQRTQSPPEAPLEAKIEDLLKRDNLDEILARHNLALVPRSQLTDTLTELTALLKRQQEQDRVDPRISHLLRRQNATNPNSGSSSSSSSSSNGGNAQSQGLLGNQNGLLDGLLDPLVSGVTNALGGIFDPILKPIEELVSTLQAVSSLLTPEFIQGVHDGLIGLGKTLKDPIPDMLRDIVTVGQPIIDSLGKLDLPSLIQQLEPLIKELSGLDLASLLDAIKPLLTGTEITKIISIIDGAEPLVASLGKLDLQDLITQLEPVIKQLGGLDLDGILQALAPILDPAEITKVKSIIDAHH</sequence>
<protein>
    <submittedName>
        <fullName evidence="1">Uncharacterized protein</fullName>
    </submittedName>
</protein>
<accession>A0ACC1N914</accession>
<name>A0ACC1N914_9HYPO</name>
<gene>
    <name evidence="1" type="ORF">NQ176_g5554</name>
</gene>
<organism evidence="1 2">
    <name type="scientific">Zarea fungicola</name>
    <dbReference type="NCBI Taxonomy" id="93591"/>
    <lineage>
        <taxon>Eukaryota</taxon>
        <taxon>Fungi</taxon>
        <taxon>Dikarya</taxon>
        <taxon>Ascomycota</taxon>
        <taxon>Pezizomycotina</taxon>
        <taxon>Sordariomycetes</taxon>
        <taxon>Hypocreomycetidae</taxon>
        <taxon>Hypocreales</taxon>
        <taxon>Cordycipitaceae</taxon>
        <taxon>Zarea</taxon>
    </lineage>
</organism>
<evidence type="ECO:0000313" key="1">
    <source>
        <dbReference type="EMBL" id="KAJ2975377.1"/>
    </source>
</evidence>
<evidence type="ECO:0000313" key="2">
    <source>
        <dbReference type="Proteomes" id="UP001143910"/>
    </source>
</evidence>
<comment type="caution">
    <text evidence="1">The sequence shown here is derived from an EMBL/GenBank/DDBJ whole genome shotgun (WGS) entry which is preliminary data.</text>
</comment>
<keyword evidence="2" id="KW-1185">Reference proteome</keyword>
<dbReference type="EMBL" id="JANJQO010000716">
    <property type="protein sequence ID" value="KAJ2975377.1"/>
    <property type="molecule type" value="Genomic_DNA"/>
</dbReference>
<reference evidence="1" key="1">
    <citation type="submission" date="2022-08" db="EMBL/GenBank/DDBJ databases">
        <title>Genome Sequence of Lecanicillium fungicola.</title>
        <authorList>
            <person name="Buettner E."/>
        </authorList>
    </citation>
    <scope>NUCLEOTIDE SEQUENCE</scope>
    <source>
        <strain evidence="1">Babe33</strain>
    </source>
</reference>
<proteinExistence type="predicted"/>
<dbReference type="Proteomes" id="UP001143910">
    <property type="component" value="Unassembled WGS sequence"/>
</dbReference>